<evidence type="ECO:0000256" key="5">
    <source>
        <dbReference type="ARBA" id="ARBA00022553"/>
    </source>
</evidence>
<keyword evidence="8" id="KW-0547">Nucleotide-binding</keyword>
<keyword evidence="13 14" id="KW-0472">Membrane</keyword>
<dbReference type="SUPFAM" id="SSF55874">
    <property type="entry name" value="ATPase domain of HSP90 chaperone/DNA topoisomerase II/histidine kinase"/>
    <property type="match status" value="1"/>
</dbReference>
<name>A0A3S0JUL9_9BACI</name>
<dbReference type="Gene3D" id="3.30.565.10">
    <property type="entry name" value="Histidine kinase-like ATPase, C-terminal domain"/>
    <property type="match status" value="1"/>
</dbReference>
<dbReference type="InterPro" id="IPR050351">
    <property type="entry name" value="BphY/WalK/GraS-like"/>
</dbReference>
<dbReference type="GO" id="GO:0005524">
    <property type="term" value="F:ATP binding"/>
    <property type="evidence" value="ECO:0007669"/>
    <property type="project" value="UniProtKB-KW"/>
</dbReference>
<evidence type="ECO:0000313" key="17">
    <source>
        <dbReference type="Proteomes" id="UP000276349"/>
    </source>
</evidence>
<keyword evidence="10" id="KW-0067">ATP-binding</keyword>
<dbReference type="GO" id="GO:0005886">
    <property type="term" value="C:plasma membrane"/>
    <property type="evidence" value="ECO:0007669"/>
    <property type="project" value="UniProtKB-SubCell"/>
</dbReference>
<feature type="transmembrane region" description="Helical" evidence="14">
    <location>
        <begin position="35"/>
        <end position="55"/>
    </location>
</feature>
<dbReference type="InterPro" id="IPR036890">
    <property type="entry name" value="HATPase_C_sf"/>
</dbReference>
<keyword evidence="12" id="KW-0902">Two-component regulatory system</keyword>
<evidence type="ECO:0000256" key="12">
    <source>
        <dbReference type="ARBA" id="ARBA00023012"/>
    </source>
</evidence>
<dbReference type="InterPro" id="IPR004358">
    <property type="entry name" value="Sig_transdc_His_kin-like_C"/>
</dbReference>
<evidence type="ECO:0000259" key="15">
    <source>
        <dbReference type="PROSITE" id="PS50109"/>
    </source>
</evidence>
<evidence type="ECO:0000256" key="3">
    <source>
        <dbReference type="ARBA" id="ARBA00012438"/>
    </source>
</evidence>
<keyword evidence="11 14" id="KW-1133">Transmembrane helix</keyword>
<keyword evidence="4" id="KW-1003">Cell membrane</keyword>
<dbReference type="GO" id="GO:0016036">
    <property type="term" value="P:cellular response to phosphate starvation"/>
    <property type="evidence" value="ECO:0007669"/>
    <property type="project" value="TreeGrafter"/>
</dbReference>
<dbReference type="EC" id="2.7.13.3" evidence="3"/>
<dbReference type="Pfam" id="PF02518">
    <property type="entry name" value="HATPase_c"/>
    <property type="match status" value="1"/>
</dbReference>
<dbReference type="AlphaFoldDB" id="A0A3S0JUL9"/>
<evidence type="ECO:0000256" key="10">
    <source>
        <dbReference type="ARBA" id="ARBA00022840"/>
    </source>
</evidence>
<feature type="transmembrane region" description="Helical" evidence="14">
    <location>
        <begin position="12"/>
        <end position="29"/>
    </location>
</feature>
<dbReference type="SMART" id="SM00388">
    <property type="entry name" value="HisKA"/>
    <property type="match status" value="1"/>
</dbReference>
<evidence type="ECO:0000256" key="1">
    <source>
        <dbReference type="ARBA" id="ARBA00000085"/>
    </source>
</evidence>
<dbReference type="InterPro" id="IPR003661">
    <property type="entry name" value="HisK_dim/P_dom"/>
</dbReference>
<comment type="catalytic activity">
    <reaction evidence="1">
        <text>ATP + protein L-histidine = ADP + protein N-phospho-L-histidine.</text>
        <dbReference type="EC" id="2.7.13.3"/>
    </reaction>
</comment>
<dbReference type="GO" id="GO:0000155">
    <property type="term" value="F:phosphorelay sensor kinase activity"/>
    <property type="evidence" value="ECO:0007669"/>
    <property type="project" value="InterPro"/>
</dbReference>
<dbReference type="PRINTS" id="PR00344">
    <property type="entry name" value="BCTRLSENSOR"/>
</dbReference>
<evidence type="ECO:0000256" key="6">
    <source>
        <dbReference type="ARBA" id="ARBA00022679"/>
    </source>
</evidence>
<comment type="subcellular location">
    <subcellularLocation>
        <location evidence="2">Cell membrane</location>
        <topology evidence="2">Multi-pass membrane protein</topology>
    </subcellularLocation>
</comment>
<keyword evidence="6" id="KW-0808">Transferase</keyword>
<dbReference type="InterPro" id="IPR003594">
    <property type="entry name" value="HATPase_dom"/>
</dbReference>
<evidence type="ECO:0000313" key="16">
    <source>
        <dbReference type="EMBL" id="RTQ96540.1"/>
    </source>
</evidence>
<keyword evidence="5" id="KW-0597">Phosphoprotein</keyword>
<dbReference type="PANTHER" id="PTHR45453:SF2">
    <property type="entry name" value="HISTIDINE KINASE"/>
    <property type="match status" value="1"/>
</dbReference>
<evidence type="ECO:0000256" key="2">
    <source>
        <dbReference type="ARBA" id="ARBA00004651"/>
    </source>
</evidence>
<dbReference type="PANTHER" id="PTHR45453">
    <property type="entry name" value="PHOSPHATE REGULON SENSOR PROTEIN PHOR"/>
    <property type="match status" value="1"/>
</dbReference>
<feature type="domain" description="Histidine kinase" evidence="15">
    <location>
        <begin position="123"/>
        <end position="329"/>
    </location>
</feature>
<sequence>MLILFLKERSSWIIFIISFLLCINLFFYLDEGFSGISVSYFNIVTITLFTLFVVWRCIKEIWLLKNFLGNLSNRADLLFPENISLSPFQRKYIEEMLEIIEKKELMLNQSKVQLQEDTEDLLAWVHEMKTPLTAMKLVIEQVEDVKVRKKLENEWMRIHLLLDQQLHSTRLASIEKDNRLEKVELRPIVYKEIKDFQSWCLEKGIGFEIDDLEEVVVSDKKWLAFIVRQILSNAIKYSHNNSEIKIYTETNEKGTQLHFQDYGVGIPQEDLPRIFNKSYTGTIGRESVQSTGMGLYLAKNAAQKLGIQILVRSSPNEGACFTLKFPNRNEYQNILGR</sequence>
<dbReference type="OrthoDB" id="9780487at2"/>
<proteinExistence type="predicted"/>
<comment type="caution">
    <text evidence="16">The sequence shown here is derived from an EMBL/GenBank/DDBJ whole genome shotgun (WGS) entry which is preliminary data.</text>
</comment>
<evidence type="ECO:0000256" key="13">
    <source>
        <dbReference type="ARBA" id="ARBA00023136"/>
    </source>
</evidence>
<organism evidence="16 17">
    <name type="scientific">Lysinibacillus telephonicus</name>
    <dbReference type="NCBI Taxonomy" id="1714840"/>
    <lineage>
        <taxon>Bacteria</taxon>
        <taxon>Bacillati</taxon>
        <taxon>Bacillota</taxon>
        <taxon>Bacilli</taxon>
        <taxon>Bacillales</taxon>
        <taxon>Bacillaceae</taxon>
        <taxon>Lysinibacillus</taxon>
    </lineage>
</organism>
<dbReference type="PROSITE" id="PS50109">
    <property type="entry name" value="HIS_KIN"/>
    <property type="match status" value="1"/>
</dbReference>
<protein>
    <recommendedName>
        <fullName evidence="3">histidine kinase</fullName>
        <ecNumber evidence="3">2.7.13.3</ecNumber>
    </recommendedName>
</protein>
<dbReference type="EMBL" id="RXNR01000001">
    <property type="protein sequence ID" value="RTQ96540.1"/>
    <property type="molecule type" value="Genomic_DNA"/>
</dbReference>
<keyword evidence="17" id="KW-1185">Reference proteome</keyword>
<evidence type="ECO:0000256" key="7">
    <source>
        <dbReference type="ARBA" id="ARBA00022692"/>
    </source>
</evidence>
<keyword evidence="9 16" id="KW-0418">Kinase</keyword>
<evidence type="ECO:0000256" key="8">
    <source>
        <dbReference type="ARBA" id="ARBA00022741"/>
    </source>
</evidence>
<evidence type="ECO:0000256" key="14">
    <source>
        <dbReference type="SAM" id="Phobius"/>
    </source>
</evidence>
<dbReference type="Proteomes" id="UP000276349">
    <property type="component" value="Unassembled WGS sequence"/>
</dbReference>
<dbReference type="SMART" id="SM00387">
    <property type="entry name" value="HATPase_c"/>
    <property type="match status" value="1"/>
</dbReference>
<gene>
    <name evidence="16" type="ORF">EKG35_00370</name>
</gene>
<accession>A0A3S0JUL9</accession>
<reference evidence="16 17" key="1">
    <citation type="submission" date="2018-12" db="EMBL/GenBank/DDBJ databases">
        <authorList>
            <person name="Yu L."/>
        </authorList>
    </citation>
    <scope>NUCLEOTIDE SEQUENCE [LARGE SCALE GENOMIC DNA]</scope>
    <source>
        <strain evidence="16 17">S5H2222</strain>
    </source>
</reference>
<dbReference type="InterPro" id="IPR005467">
    <property type="entry name" value="His_kinase_dom"/>
</dbReference>
<evidence type="ECO:0000256" key="4">
    <source>
        <dbReference type="ARBA" id="ARBA00022475"/>
    </source>
</evidence>
<dbReference type="GO" id="GO:0004721">
    <property type="term" value="F:phosphoprotein phosphatase activity"/>
    <property type="evidence" value="ECO:0007669"/>
    <property type="project" value="TreeGrafter"/>
</dbReference>
<evidence type="ECO:0000256" key="11">
    <source>
        <dbReference type="ARBA" id="ARBA00022989"/>
    </source>
</evidence>
<evidence type="ECO:0000256" key="9">
    <source>
        <dbReference type="ARBA" id="ARBA00022777"/>
    </source>
</evidence>
<keyword evidence="7 14" id="KW-0812">Transmembrane</keyword>